<evidence type="ECO:0000313" key="2">
    <source>
        <dbReference type="EMBL" id="GKV03733.1"/>
    </source>
</evidence>
<dbReference type="EMBL" id="BPVZ01000020">
    <property type="protein sequence ID" value="GKV03733.1"/>
    <property type="molecule type" value="Genomic_DNA"/>
</dbReference>
<evidence type="ECO:0000256" key="1">
    <source>
        <dbReference type="SAM" id="MobiDB-lite"/>
    </source>
</evidence>
<accession>A0AAV5IZS8</accession>
<feature type="region of interest" description="Disordered" evidence="1">
    <location>
        <begin position="96"/>
        <end position="119"/>
    </location>
</feature>
<reference evidence="2 3" key="1">
    <citation type="journal article" date="2021" name="Commun. Biol.">
        <title>The genome of Shorea leprosula (Dipterocarpaceae) highlights the ecological relevance of drought in aseasonal tropical rainforests.</title>
        <authorList>
            <person name="Ng K.K.S."/>
            <person name="Kobayashi M.J."/>
            <person name="Fawcett J.A."/>
            <person name="Hatakeyama M."/>
            <person name="Paape T."/>
            <person name="Ng C.H."/>
            <person name="Ang C.C."/>
            <person name="Tnah L.H."/>
            <person name="Lee C.T."/>
            <person name="Nishiyama T."/>
            <person name="Sese J."/>
            <person name="O'Brien M.J."/>
            <person name="Copetti D."/>
            <person name="Mohd Noor M.I."/>
            <person name="Ong R.C."/>
            <person name="Putra M."/>
            <person name="Sireger I.Z."/>
            <person name="Indrioko S."/>
            <person name="Kosugi Y."/>
            <person name="Izuno A."/>
            <person name="Isagi Y."/>
            <person name="Lee S.L."/>
            <person name="Shimizu K.K."/>
        </authorList>
    </citation>
    <scope>NUCLEOTIDE SEQUENCE [LARGE SCALE GENOMIC DNA]</scope>
    <source>
        <strain evidence="2">214</strain>
    </source>
</reference>
<proteinExistence type="predicted"/>
<keyword evidence="3" id="KW-1185">Reference proteome</keyword>
<dbReference type="AlphaFoldDB" id="A0AAV5IZS8"/>
<organism evidence="2 3">
    <name type="scientific">Rubroshorea leprosula</name>
    <dbReference type="NCBI Taxonomy" id="152421"/>
    <lineage>
        <taxon>Eukaryota</taxon>
        <taxon>Viridiplantae</taxon>
        <taxon>Streptophyta</taxon>
        <taxon>Embryophyta</taxon>
        <taxon>Tracheophyta</taxon>
        <taxon>Spermatophyta</taxon>
        <taxon>Magnoliopsida</taxon>
        <taxon>eudicotyledons</taxon>
        <taxon>Gunneridae</taxon>
        <taxon>Pentapetalae</taxon>
        <taxon>rosids</taxon>
        <taxon>malvids</taxon>
        <taxon>Malvales</taxon>
        <taxon>Dipterocarpaceae</taxon>
        <taxon>Rubroshorea</taxon>
    </lineage>
</organism>
<dbReference type="Proteomes" id="UP001054252">
    <property type="component" value="Unassembled WGS sequence"/>
</dbReference>
<sequence length="119" mass="13517">MNRFRSANLKIIGVQVNKSLKNGEAVLLVNEAYREKAESFVNAIGRMPMDVDLFNDQVELMENIDTHKKNIMKIYESVQYIEKELKVIREQMKSDEMEECSAATTEGSGGRAETGEGRK</sequence>
<gene>
    <name evidence="2" type="ORF">SLEP1_g15984</name>
</gene>
<comment type="caution">
    <text evidence="2">The sequence shown here is derived from an EMBL/GenBank/DDBJ whole genome shotgun (WGS) entry which is preliminary data.</text>
</comment>
<protein>
    <submittedName>
        <fullName evidence="2">Uncharacterized protein</fullName>
    </submittedName>
</protein>
<evidence type="ECO:0000313" key="3">
    <source>
        <dbReference type="Proteomes" id="UP001054252"/>
    </source>
</evidence>
<name>A0AAV5IZS8_9ROSI</name>